<protein>
    <submittedName>
        <fullName evidence="1">Uncharacterized protein</fullName>
    </submittedName>
</protein>
<dbReference type="AlphaFoldDB" id="A0A250KP81"/>
<sequence length="472" mass="51503">MAIQQLRILPPIAIGRLGSAPTPLEAFELQFSEVRPLDFRRIVPRETLQIDPESGAIVGSYVPESIRFKEEDGRIRPVAPFLEVFALIETGDLVPLTLGLLKEEGLSLGALSWSVELGNIKVFRRTGDPNDKIRASLSGIRDHQSHPLLGECANFLPGKTLPLGEVRFIRPTPEFPEIRLRYTPAAGKVYGSSLERHTSATSVEPDPVIDHPDKVLYDINKGTWRGYSETSGPTLTNPAQIYAGYANDQGAQVSWGYLDDECDGFATVSLTLGDGTVLSASAHISAGPPAFAPDTLPIRVVTDELEQILYGPDVEGEVPIEVAEEIVFRALETVRLMNTAVMNGNLVNGRANVASTMVRQDTNDFGRYYEPIMATSLVDNLAVRALHERVFGALRSGAAPWFAEALRRPDEIGDLSNKARRKMPGLMRGADGRALTLTHRQINLIIRAASQALFRPAESPAATHQGTCDDAH</sequence>
<gene>
    <name evidence="1" type="ORF">sS8_1521</name>
</gene>
<reference evidence="1 2" key="1">
    <citation type="submission" date="2016-12" db="EMBL/GenBank/DDBJ databases">
        <title>Genome sequencing of Methylocaldum marinum.</title>
        <authorList>
            <person name="Takeuchi M."/>
            <person name="Kamagata Y."/>
            <person name="Hiraoka S."/>
            <person name="Oshima K."/>
            <person name="Hattori M."/>
            <person name="Iwasaki W."/>
        </authorList>
    </citation>
    <scope>NUCLEOTIDE SEQUENCE [LARGE SCALE GENOMIC DNA]</scope>
    <source>
        <strain evidence="1 2">S8</strain>
    </source>
</reference>
<evidence type="ECO:0000313" key="2">
    <source>
        <dbReference type="Proteomes" id="UP000266313"/>
    </source>
</evidence>
<dbReference type="Proteomes" id="UP000266313">
    <property type="component" value="Chromosome"/>
</dbReference>
<proteinExistence type="predicted"/>
<name>A0A250KP81_9GAMM</name>
<dbReference type="EMBL" id="AP017928">
    <property type="protein sequence ID" value="BBA33480.1"/>
    <property type="molecule type" value="Genomic_DNA"/>
</dbReference>
<organism evidence="1 2">
    <name type="scientific">Methylocaldum marinum</name>
    <dbReference type="NCBI Taxonomy" id="1432792"/>
    <lineage>
        <taxon>Bacteria</taxon>
        <taxon>Pseudomonadati</taxon>
        <taxon>Pseudomonadota</taxon>
        <taxon>Gammaproteobacteria</taxon>
        <taxon>Methylococcales</taxon>
        <taxon>Methylococcaceae</taxon>
        <taxon>Methylocaldum</taxon>
    </lineage>
</organism>
<dbReference type="OrthoDB" id="336698at2"/>
<dbReference type="RefSeq" id="WP_119632656.1">
    <property type="nucleotide sequence ID" value="NZ_AP017928.1"/>
</dbReference>
<accession>A0A250KP81</accession>
<evidence type="ECO:0000313" key="1">
    <source>
        <dbReference type="EMBL" id="BBA33480.1"/>
    </source>
</evidence>
<dbReference type="KEGG" id="mmai:sS8_1521"/>
<keyword evidence="2" id="KW-1185">Reference proteome</keyword>